<dbReference type="NCBIfam" id="TIGR04306">
    <property type="entry name" value="salvage_TenA"/>
    <property type="match status" value="1"/>
</dbReference>
<dbReference type="Proteomes" id="UP000053263">
    <property type="component" value="Unassembled WGS sequence"/>
</dbReference>
<dbReference type="InterPro" id="IPR050967">
    <property type="entry name" value="Thiamine_Salvage_TenA"/>
</dbReference>
<dbReference type="CDD" id="cd19367">
    <property type="entry name" value="TenA_C_ScTHI20-like"/>
    <property type="match status" value="1"/>
</dbReference>
<dbReference type="InterPro" id="IPR016084">
    <property type="entry name" value="Haem_Oase-like_multi-hlx"/>
</dbReference>
<dbReference type="PANTHER" id="PTHR43198">
    <property type="entry name" value="BIFUNCTIONAL TH2 PROTEIN"/>
    <property type="match status" value="1"/>
</dbReference>
<dbReference type="OrthoDB" id="10028886at2759"/>
<dbReference type="GO" id="GO:0005829">
    <property type="term" value="C:cytosol"/>
    <property type="evidence" value="ECO:0007669"/>
    <property type="project" value="TreeGrafter"/>
</dbReference>
<dbReference type="PANTHER" id="PTHR43198:SF2">
    <property type="entry name" value="SI:CH1073-67J19.1-RELATED"/>
    <property type="match status" value="1"/>
</dbReference>
<reference evidence="2 3" key="1">
    <citation type="submission" date="2014-06" db="EMBL/GenBank/DDBJ databases">
        <title>Evolutionary Origins and Diversification of the Mycorrhizal Mutualists.</title>
        <authorList>
            <consortium name="DOE Joint Genome Institute"/>
            <consortium name="Mycorrhizal Genomics Consortium"/>
            <person name="Kohler A."/>
            <person name="Kuo A."/>
            <person name="Nagy L.G."/>
            <person name="Floudas D."/>
            <person name="Copeland A."/>
            <person name="Barry K.W."/>
            <person name="Cichocki N."/>
            <person name="Veneault-Fourrey C."/>
            <person name="LaButti K."/>
            <person name="Lindquist E.A."/>
            <person name="Lipzen A."/>
            <person name="Lundell T."/>
            <person name="Morin E."/>
            <person name="Murat C."/>
            <person name="Riley R."/>
            <person name="Ohm R."/>
            <person name="Sun H."/>
            <person name="Tunlid A."/>
            <person name="Henrissat B."/>
            <person name="Grigoriev I.V."/>
            <person name="Hibbett D.S."/>
            <person name="Martin F."/>
        </authorList>
    </citation>
    <scope>NUCLEOTIDE SEQUENCE [LARGE SCALE GENOMIC DNA]</scope>
    <source>
        <strain evidence="2 3">FD-325 SS-3</strain>
    </source>
</reference>
<evidence type="ECO:0000259" key="1">
    <source>
        <dbReference type="Pfam" id="PF03070"/>
    </source>
</evidence>
<organism evidence="2 3">
    <name type="scientific">Plicaturopsis crispa FD-325 SS-3</name>
    <dbReference type="NCBI Taxonomy" id="944288"/>
    <lineage>
        <taxon>Eukaryota</taxon>
        <taxon>Fungi</taxon>
        <taxon>Dikarya</taxon>
        <taxon>Basidiomycota</taxon>
        <taxon>Agaricomycotina</taxon>
        <taxon>Agaricomycetes</taxon>
        <taxon>Agaricomycetidae</taxon>
        <taxon>Amylocorticiales</taxon>
        <taxon>Amylocorticiaceae</taxon>
        <taxon>Plicatura</taxon>
        <taxon>Plicaturopsis crispa</taxon>
    </lineage>
</organism>
<dbReference type="InterPro" id="IPR027574">
    <property type="entry name" value="Thiaminase_II"/>
</dbReference>
<dbReference type="GO" id="GO:0050334">
    <property type="term" value="F:thiaminase activity"/>
    <property type="evidence" value="ECO:0007669"/>
    <property type="project" value="InterPro"/>
</dbReference>
<dbReference type="EMBL" id="KN832587">
    <property type="protein sequence ID" value="KII83028.1"/>
    <property type="molecule type" value="Genomic_DNA"/>
</dbReference>
<dbReference type="AlphaFoldDB" id="A0A0C9T4J0"/>
<feature type="domain" description="Thiaminase-2/PQQC" evidence="1">
    <location>
        <begin position="48"/>
        <end position="253"/>
    </location>
</feature>
<dbReference type="HOGENOM" id="CLU_077537_1_0_1"/>
<dbReference type="GO" id="GO:0006772">
    <property type="term" value="P:thiamine metabolic process"/>
    <property type="evidence" value="ECO:0007669"/>
    <property type="project" value="InterPro"/>
</dbReference>
<evidence type="ECO:0000313" key="3">
    <source>
        <dbReference type="Proteomes" id="UP000053263"/>
    </source>
</evidence>
<name>A0A0C9T4J0_PLICR</name>
<keyword evidence="3" id="KW-1185">Reference proteome</keyword>
<dbReference type="Pfam" id="PF03070">
    <property type="entry name" value="TENA_THI-4"/>
    <property type="match status" value="1"/>
</dbReference>
<proteinExistence type="predicted"/>
<dbReference type="InterPro" id="IPR004305">
    <property type="entry name" value="Thiaminase-2/PQQC"/>
</dbReference>
<gene>
    <name evidence="2" type="ORF">PLICRDRAFT_180797</name>
</gene>
<accession>A0A0C9T4J0</accession>
<evidence type="ECO:0000313" key="2">
    <source>
        <dbReference type="EMBL" id="KII83028.1"/>
    </source>
</evidence>
<sequence>MSVVVSEDPPSGQDSLDLRHFVRRPIPLPTKEVPRPFTQYLLDYAPDTWRQYIHHPFITRLARGDLPLKSFLHFITQDYHYLKHYARVFALGVYKSDTIQQITANTEMISSTLEETALHVKYCETHGISLQQLLSTPESLANVAYSRWLIDTGLRGDSLDLQVATTPCLIGYGLIGARLLVATEGVDKSEQNPYWSWIAQYGNPKFQAAVQTGTDTLETLALDSSLSAARLQHVVQIFVRAVELEIAFWDEAMAANDK</sequence>
<dbReference type="Gene3D" id="1.20.910.10">
    <property type="entry name" value="Heme oxygenase-like"/>
    <property type="match status" value="1"/>
</dbReference>
<dbReference type="SUPFAM" id="SSF48613">
    <property type="entry name" value="Heme oxygenase-like"/>
    <property type="match status" value="1"/>
</dbReference>
<protein>
    <recommendedName>
        <fullName evidence="1">Thiaminase-2/PQQC domain-containing protein</fullName>
    </recommendedName>
</protein>